<comment type="caution">
    <text evidence="1">The sequence shown here is derived from an EMBL/GenBank/DDBJ whole genome shotgun (WGS) entry which is preliminary data.</text>
</comment>
<evidence type="ECO:0000313" key="2">
    <source>
        <dbReference type="Proteomes" id="UP000823561"/>
    </source>
</evidence>
<reference evidence="1" key="1">
    <citation type="submission" date="2020-10" db="EMBL/GenBank/DDBJ databases">
        <title>Chromosome-scale genome assembly of the Allis shad, Alosa alosa.</title>
        <authorList>
            <person name="Margot Z."/>
            <person name="Christophe K."/>
            <person name="Cabau C."/>
            <person name="Louis A."/>
            <person name="Berthelot C."/>
            <person name="Parey E."/>
            <person name="Roest Crollius H."/>
            <person name="Montfort J."/>
            <person name="Robinson-Rechavi M."/>
            <person name="Bucao C."/>
            <person name="Bouchez O."/>
            <person name="Gislard M."/>
            <person name="Lluch J."/>
            <person name="Milhes M."/>
            <person name="Lampietro C."/>
            <person name="Lopez Roques C."/>
            <person name="Donnadieu C."/>
            <person name="Braasch I."/>
            <person name="Desvignes T."/>
            <person name="Postlethwait J."/>
            <person name="Bobe J."/>
            <person name="Guiguen Y."/>
        </authorList>
    </citation>
    <scope>NUCLEOTIDE SEQUENCE</scope>
    <source>
        <strain evidence="1">M-15738</strain>
        <tissue evidence="1">Blood</tissue>
    </source>
</reference>
<dbReference type="EMBL" id="JADWDJ010000018">
    <property type="protein sequence ID" value="KAG5266562.1"/>
    <property type="molecule type" value="Genomic_DNA"/>
</dbReference>
<dbReference type="Proteomes" id="UP000823561">
    <property type="component" value="Chromosome 18"/>
</dbReference>
<evidence type="ECO:0000313" key="1">
    <source>
        <dbReference type="EMBL" id="KAG5266562.1"/>
    </source>
</evidence>
<protein>
    <submittedName>
        <fullName evidence="1">Uncharacterized protein</fullName>
    </submittedName>
</protein>
<name>A0AAV6FZ64_9TELE</name>
<organism evidence="1 2">
    <name type="scientific">Alosa alosa</name>
    <name type="common">allis shad</name>
    <dbReference type="NCBI Taxonomy" id="278164"/>
    <lineage>
        <taxon>Eukaryota</taxon>
        <taxon>Metazoa</taxon>
        <taxon>Chordata</taxon>
        <taxon>Craniata</taxon>
        <taxon>Vertebrata</taxon>
        <taxon>Euteleostomi</taxon>
        <taxon>Actinopterygii</taxon>
        <taxon>Neopterygii</taxon>
        <taxon>Teleostei</taxon>
        <taxon>Clupei</taxon>
        <taxon>Clupeiformes</taxon>
        <taxon>Clupeoidei</taxon>
        <taxon>Clupeidae</taxon>
        <taxon>Alosa</taxon>
    </lineage>
</organism>
<accession>A0AAV6FZ64</accession>
<dbReference type="AlphaFoldDB" id="A0AAV6FZ64"/>
<gene>
    <name evidence="1" type="ORF">AALO_G00233540</name>
</gene>
<sequence length="69" mass="7870">MFMVSRQGNTWALWPFTRNQPSRAADRWERKQDVDRERFRAVMAAGLVAARLKLMLHATDGTIGGVARP</sequence>
<proteinExistence type="predicted"/>
<keyword evidence="2" id="KW-1185">Reference proteome</keyword>